<dbReference type="GO" id="GO:0006355">
    <property type="term" value="P:regulation of DNA-templated transcription"/>
    <property type="evidence" value="ECO:0007669"/>
    <property type="project" value="InterPro"/>
</dbReference>
<evidence type="ECO:0000313" key="6">
    <source>
        <dbReference type="Proteomes" id="UP000093391"/>
    </source>
</evidence>
<accession>A0A1B2LVF5</accession>
<dbReference type="SUPFAM" id="SSF46894">
    <property type="entry name" value="C-terminal effector domain of the bipartite response regulators"/>
    <property type="match status" value="1"/>
</dbReference>
<dbReference type="SUPFAM" id="SSF52172">
    <property type="entry name" value="CheY-like"/>
    <property type="match status" value="1"/>
</dbReference>
<dbReference type="PROSITE" id="PS50043">
    <property type="entry name" value="HTH_LUXR_2"/>
    <property type="match status" value="1"/>
</dbReference>
<evidence type="ECO:0000256" key="2">
    <source>
        <dbReference type="ARBA" id="ARBA00023125"/>
    </source>
</evidence>
<keyword evidence="2" id="KW-0238">DNA-binding</keyword>
<sequence length="231" mass="27519">MKSQYDFNVKNKTNKYSIILLGSQYSSHLIDLKHYLVAQQQPVILILSLCSAIQYLDKIRHPILLLVDDLHPVCNVFEVFIHLRHNSHFTLAHSILLTPQQQPDYLYQAFMAGYDDYIAIPYNVQHAYLRIMTHLYRQQQQLQYYDIQQYCPQLTPRETEVMHWLMRGQSNKNIANRLCCSPRTINKHLEHIFRKLSVATRTAAVAYINQYHWRKKNPQLLFEDFDQQQQV</sequence>
<keyword evidence="6" id="KW-1185">Reference proteome</keyword>
<dbReference type="InterPro" id="IPR011006">
    <property type="entry name" value="CheY-like_superfamily"/>
</dbReference>
<evidence type="ECO:0000256" key="3">
    <source>
        <dbReference type="ARBA" id="ARBA00023163"/>
    </source>
</evidence>
<evidence type="ECO:0000256" key="1">
    <source>
        <dbReference type="ARBA" id="ARBA00023015"/>
    </source>
</evidence>
<dbReference type="PANTHER" id="PTHR44688:SF16">
    <property type="entry name" value="DNA-BINDING TRANSCRIPTIONAL ACTIVATOR DEVR_DOSR"/>
    <property type="match status" value="1"/>
</dbReference>
<dbReference type="AlphaFoldDB" id="A0A1B2LVF5"/>
<proteinExistence type="predicted"/>
<dbReference type="InterPro" id="IPR036388">
    <property type="entry name" value="WH-like_DNA-bd_sf"/>
</dbReference>
<evidence type="ECO:0000313" key="5">
    <source>
        <dbReference type="EMBL" id="AOA56912.1"/>
    </source>
</evidence>
<dbReference type="OrthoDB" id="8874570at2"/>
<keyword evidence="3" id="KW-0804">Transcription</keyword>
<dbReference type="Gene3D" id="1.10.10.10">
    <property type="entry name" value="Winged helix-like DNA-binding domain superfamily/Winged helix DNA-binding domain"/>
    <property type="match status" value="1"/>
</dbReference>
<organism evidence="5 6">
    <name type="scientific">Acinetobacter larvae</name>
    <dbReference type="NCBI Taxonomy" id="1789224"/>
    <lineage>
        <taxon>Bacteria</taxon>
        <taxon>Pseudomonadati</taxon>
        <taxon>Pseudomonadota</taxon>
        <taxon>Gammaproteobacteria</taxon>
        <taxon>Moraxellales</taxon>
        <taxon>Moraxellaceae</taxon>
        <taxon>Acinetobacter</taxon>
    </lineage>
</organism>
<dbReference type="STRING" id="1789224.BFG52_00060"/>
<dbReference type="PANTHER" id="PTHR44688">
    <property type="entry name" value="DNA-BINDING TRANSCRIPTIONAL ACTIVATOR DEVR_DOSR"/>
    <property type="match status" value="1"/>
</dbReference>
<protein>
    <recommendedName>
        <fullName evidence="4">HTH luxR-type domain-containing protein</fullName>
    </recommendedName>
</protein>
<dbReference type="EMBL" id="CP016895">
    <property type="protein sequence ID" value="AOA56912.1"/>
    <property type="molecule type" value="Genomic_DNA"/>
</dbReference>
<dbReference type="Pfam" id="PF00196">
    <property type="entry name" value="GerE"/>
    <property type="match status" value="1"/>
</dbReference>
<dbReference type="SMART" id="SM00421">
    <property type="entry name" value="HTH_LUXR"/>
    <property type="match status" value="1"/>
</dbReference>
<dbReference type="CDD" id="cd06170">
    <property type="entry name" value="LuxR_C_like"/>
    <property type="match status" value="1"/>
</dbReference>
<reference evidence="5 6" key="1">
    <citation type="submission" date="2016-08" db="EMBL/GenBank/DDBJ databases">
        <authorList>
            <person name="Seilhamer J.J."/>
        </authorList>
    </citation>
    <scope>NUCLEOTIDE SEQUENCE [LARGE SCALE GENOMIC DNA]</scope>
    <source>
        <strain evidence="5 6">BRTC-1</strain>
    </source>
</reference>
<keyword evidence="1" id="KW-0805">Transcription regulation</keyword>
<dbReference type="PROSITE" id="PS00622">
    <property type="entry name" value="HTH_LUXR_1"/>
    <property type="match status" value="1"/>
</dbReference>
<evidence type="ECO:0000259" key="4">
    <source>
        <dbReference type="PROSITE" id="PS50043"/>
    </source>
</evidence>
<feature type="domain" description="HTH luxR-type" evidence="4">
    <location>
        <begin position="147"/>
        <end position="212"/>
    </location>
</feature>
<dbReference type="PRINTS" id="PR00038">
    <property type="entry name" value="HTHLUXR"/>
</dbReference>
<dbReference type="InterPro" id="IPR016032">
    <property type="entry name" value="Sig_transdc_resp-reg_C-effctor"/>
</dbReference>
<dbReference type="InterPro" id="IPR000792">
    <property type="entry name" value="Tscrpt_reg_LuxR_C"/>
</dbReference>
<name>A0A1B2LVF5_9GAMM</name>
<dbReference type="Proteomes" id="UP000093391">
    <property type="component" value="Chromosome"/>
</dbReference>
<dbReference type="GO" id="GO:0003677">
    <property type="term" value="F:DNA binding"/>
    <property type="evidence" value="ECO:0007669"/>
    <property type="project" value="UniProtKB-KW"/>
</dbReference>
<dbReference type="KEGG" id="ala:BFG52_00060"/>
<dbReference type="Gene3D" id="3.40.50.2300">
    <property type="match status" value="1"/>
</dbReference>
<gene>
    <name evidence="5" type="ORF">BFG52_00060</name>
</gene>